<feature type="compositionally biased region" description="Basic and acidic residues" evidence="1">
    <location>
        <begin position="48"/>
        <end position="58"/>
    </location>
</feature>
<keyword evidence="3" id="KW-1185">Reference proteome</keyword>
<feature type="region of interest" description="Disordered" evidence="1">
    <location>
        <begin position="46"/>
        <end position="69"/>
    </location>
</feature>
<dbReference type="AlphaFoldDB" id="A0AAD9LZM8"/>
<comment type="caution">
    <text evidence="2">The sequence shown here is derived from an EMBL/GenBank/DDBJ whole genome shotgun (WGS) entry which is preliminary data.</text>
</comment>
<sequence length="69" mass="7854">MSKENNSDRKACIRRSRHVSQSCPLSVCLRSNKSKEICVIRPGIHRQSGGERKRRENLRCISNKTMVGA</sequence>
<dbReference type="Proteomes" id="UP001232148">
    <property type="component" value="Unassembled WGS sequence"/>
</dbReference>
<dbReference type="EMBL" id="MU842975">
    <property type="protein sequence ID" value="KAK2024120.1"/>
    <property type="molecule type" value="Genomic_DNA"/>
</dbReference>
<reference evidence="2" key="1">
    <citation type="submission" date="2021-06" db="EMBL/GenBank/DDBJ databases">
        <title>Comparative genomics, transcriptomics and evolutionary studies reveal genomic signatures of adaptation to plant cell wall in hemibiotrophic fungi.</title>
        <authorList>
            <consortium name="DOE Joint Genome Institute"/>
            <person name="Baroncelli R."/>
            <person name="Diaz J.F."/>
            <person name="Benocci T."/>
            <person name="Peng M."/>
            <person name="Battaglia E."/>
            <person name="Haridas S."/>
            <person name="Andreopoulos W."/>
            <person name="Labutti K."/>
            <person name="Pangilinan J."/>
            <person name="Floch G.L."/>
            <person name="Makela M.R."/>
            <person name="Henrissat B."/>
            <person name="Grigoriev I.V."/>
            <person name="Crouch J.A."/>
            <person name="De Vries R.P."/>
            <person name="Sukno S.A."/>
            <person name="Thon M.R."/>
        </authorList>
    </citation>
    <scope>NUCLEOTIDE SEQUENCE</scope>
    <source>
        <strain evidence="2">MAFF235873</strain>
    </source>
</reference>
<proteinExistence type="predicted"/>
<feature type="compositionally biased region" description="Polar residues" evidence="1">
    <location>
        <begin position="60"/>
        <end position="69"/>
    </location>
</feature>
<gene>
    <name evidence="2" type="ORF">LX32DRAFT_114839</name>
</gene>
<accession>A0AAD9LZM8</accession>
<evidence type="ECO:0000313" key="3">
    <source>
        <dbReference type="Proteomes" id="UP001232148"/>
    </source>
</evidence>
<protein>
    <submittedName>
        <fullName evidence="2">Uncharacterized protein</fullName>
    </submittedName>
</protein>
<evidence type="ECO:0000256" key="1">
    <source>
        <dbReference type="SAM" id="MobiDB-lite"/>
    </source>
</evidence>
<evidence type="ECO:0000313" key="2">
    <source>
        <dbReference type="EMBL" id="KAK2024120.1"/>
    </source>
</evidence>
<organism evidence="2 3">
    <name type="scientific">Colletotrichum zoysiae</name>
    <dbReference type="NCBI Taxonomy" id="1216348"/>
    <lineage>
        <taxon>Eukaryota</taxon>
        <taxon>Fungi</taxon>
        <taxon>Dikarya</taxon>
        <taxon>Ascomycota</taxon>
        <taxon>Pezizomycotina</taxon>
        <taxon>Sordariomycetes</taxon>
        <taxon>Hypocreomycetidae</taxon>
        <taxon>Glomerellales</taxon>
        <taxon>Glomerellaceae</taxon>
        <taxon>Colletotrichum</taxon>
        <taxon>Colletotrichum graminicola species complex</taxon>
    </lineage>
</organism>
<name>A0AAD9LZM8_9PEZI</name>